<dbReference type="InterPro" id="IPR036179">
    <property type="entry name" value="Ig-like_dom_sf"/>
</dbReference>
<name>A0A673N145_9TELE</name>
<evidence type="ECO:0000256" key="2">
    <source>
        <dbReference type="SAM" id="SignalP"/>
    </source>
</evidence>
<sequence length="509" mass="57074">MQRMLLLSLFVLLVDGVFDAETDITMSVIEGDSVTLHTNLTEILNDDTLLWVFGPKGFVISQITRKKDLTSFFVTDDVGFRDRLQVDQITGSLTIRNTRIRHSGQYKLTVSREKTTTKTFNVTVIGVVGETGGVKSVSVLEGDSVTLQNYVTEIQRDDLIVWRFGDKGVLLAKIDVETNETSLNDADERFKDRLQLDQTGSLIIKNTRTEHTGLYEVQIRGRESSQQFLVSVSALPDLGLSPGVIVGISAAVLLFLTAVVAVVVNYYRGKISELKKQVAVTVEEKSVADGDSVTLETDTELQKDDKIQWCYKEDNNLIAEISGATSKKTYDGFDEIFRSKLVLVEKTGDLNINNIRRIHSGLYKLQISRKNKRTEYKNFIVTVKVRTEPVKSGEFVTLNIDTEIQSDDLILWTFGAKNCLVVKVDSGTTTISENFRGRLQLDHQTGSLTIRNTITTDSGVYKLQIINSEQTTFRRFDVTVTDSTGKQVNEPETVEMSLLNREDVHEVNE</sequence>
<dbReference type="AlphaFoldDB" id="A0A673N145"/>
<feature type="chain" id="PRO_5025441498" evidence="2">
    <location>
        <begin position="20"/>
        <end position="509"/>
    </location>
</feature>
<gene>
    <name evidence="4" type="primary">LOC107740633</name>
</gene>
<keyword evidence="1" id="KW-1133">Transmembrane helix</keyword>
<organism evidence="4 5">
    <name type="scientific">Sinocyclocheilus rhinocerous</name>
    <dbReference type="NCBI Taxonomy" id="307959"/>
    <lineage>
        <taxon>Eukaryota</taxon>
        <taxon>Metazoa</taxon>
        <taxon>Chordata</taxon>
        <taxon>Craniata</taxon>
        <taxon>Vertebrata</taxon>
        <taxon>Euteleostomi</taxon>
        <taxon>Actinopterygii</taxon>
        <taxon>Neopterygii</taxon>
        <taxon>Teleostei</taxon>
        <taxon>Ostariophysi</taxon>
        <taxon>Cypriniformes</taxon>
        <taxon>Cyprinidae</taxon>
        <taxon>Cyprininae</taxon>
        <taxon>Sinocyclocheilus</taxon>
    </lineage>
</organism>
<dbReference type="Proteomes" id="UP000472270">
    <property type="component" value="Unassembled WGS sequence"/>
</dbReference>
<dbReference type="Gene3D" id="2.60.40.10">
    <property type="entry name" value="Immunoglobulins"/>
    <property type="match status" value="4"/>
</dbReference>
<keyword evidence="2" id="KW-0732">Signal</keyword>
<evidence type="ECO:0000313" key="5">
    <source>
        <dbReference type="Proteomes" id="UP000472270"/>
    </source>
</evidence>
<dbReference type="PANTHER" id="PTHR21063">
    <property type="entry name" value="LFA-3"/>
    <property type="match status" value="1"/>
</dbReference>
<keyword evidence="1" id="KW-0812">Transmembrane</keyword>
<protein>
    <submittedName>
        <fullName evidence="4">Uncharacterized LOC107740633</fullName>
    </submittedName>
</protein>
<dbReference type="PANTHER" id="PTHR21063:SF4">
    <property type="entry name" value="CD48 ANTIGEN-RELATED"/>
    <property type="match status" value="1"/>
</dbReference>
<reference evidence="4" key="1">
    <citation type="submission" date="2025-08" db="UniProtKB">
        <authorList>
            <consortium name="Ensembl"/>
        </authorList>
    </citation>
    <scope>IDENTIFICATION</scope>
</reference>
<dbReference type="GeneID" id="107740633"/>
<evidence type="ECO:0000313" key="4">
    <source>
        <dbReference type="Ensembl" id="ENSSRHP00000096871.1"/>
    </source>
</evidence>
<feature type="domain" description="Immunoglobulin" evidence="3">
    <location>
        <begin position="23"/>
        <end position="125"/>
    </location>
</feature>
<dbReference type="SMART" id="SM00409">
    <property type="entry name" value="IG"/>
    <property type="match status" value="4"/>
</dbReference>
<feature type="signal peptide" evidence="2">
    <location>
        <begin position="1"/>
        <end position="19"/>
    </location>
</feature>
<feature type="domain" description="Immunoglobulin" evidence="3">
    <location>
        <begin position="385"/>
        <end position="481"/>
    </location>
</feature>
<dbReference type="InterPro" id="IPR003599">
    <property type="entry name" value="Ig_sub"/>
</dbReference>
<feature type="domain" description="Immunoglobulin" evidence="3">
    <location>
        <begin position="282"/>
        <end position="384"/>
    </location>
</feature>
<feature type="transmembrane region" description="Helical" evidence="1">
    <location>
        <begin position="244"/>
        <end position="267"/>
    </location>
</feature>
<evidence type="ECO:0000259" key="3">
    <source>
        <dbReference type="SMART" id="SM00409"/>
    </source>
</evidence>
<dbReference type="OrthoDB" id="8860027at2759"/>
<reference evidence="4" key="2">
    <citation type="submission" date="2025-09" db="UniProtKB">
        <authorList>
            <consortium name="Ensembl"/>
        </authorList>
    </citation>
    <scope>IDENTIFICATION</scope>
</reference>
<dbReference type="KEGG" id="srx:107740633"/>
<dbReference type="RefSeq" id="XP_016408604.1">
    <property type="nucleotide sequence ID" value="XM_016553118.1"/>
</dbReference>
<accession>A0A673N145</accession>
<keyword evidence="1" id="KW-0472">Membrane</keyword>
<evidence type="ECO:0000256" key="1">
    <source>
        <dbReference type="SAM" id="Phobius"/>
    </source>
</evidence>
<dbReference type="Ensembl" id="ENSSRHT00000099499.1">
    <property type="protein sequence ID" value="ENSSRHP00000096871.1"/>
    <property type="gene ID" value="ENSSRHG00000047582.1"/>
</dbReference>
<keyword evidence="5" id="KW-1185">Reference proteome</keyword>
<dbReference type="InterPro" id="IPR013783">
    <property type="entry name" value="Ig-like_fold"/>
</dbReference>
<dbReference type="SUPFAM" id="SSF48726">
    <property type="entry name" value="Immunoglobulin"/>
    <property type="match status" value="4"/>
</dbReference>
<feature type="domain" description="Immunoglobulin" evidence="3">
    <location>
        <begin position="134"/>
        <end position="233"/>
    </location>
</feature>
<proteinExistence type="predicted"/>